<dbReference type="InterPro" id="IPR013154">
    <property type="entry name" value="ADH-like_N"/>
</dbReference>
<gene>
    <name evidence="2" type="ORF">DQ384_33180</name>
</gene>
<dbReference type="PANTHER" id="PTHR44013:SF1">
    <property type="entry name" value="ZINC-TYPE ALCOHOL DEHYDROGENASE-LIKE PROTEIN C16A3.02C"/>
    <property type="match status" value="1"/>
</dbReference>
<evidence type="ECO:0000313" key="2">
    <source>
        <dbReference type="EMBL" id="RCG24496.1"/>
    </source>
</evidence>
<dbReference type="Gene3D" id="3.90.180.10">
    <property type="entry name" value="Medium-chain alcohol dehydrogenases, catalytic domain"/>
    <property type="match status" value="1"/>
</dbReference>
<dbReference type="InterPro" id="IPR020843">
    <property type="entry name" value="ER"/>
</dbReference>
<dbReference type="Proteomes" id="UP000253094">
    <property type="component" value="Unassembled WGS sequence"/>
</dbReference>
<protein>
    <submittedName>
        <fullName evidence="2">NADP-dependent oxidoreductase</fullName>
    </submittedName>
</protein>
<dbReference type="AlphaFoldDB" id="A0A367F2B8"/>
<comment type="caution">
    <text evidence="2">The sequence shown here is derived from an EMBL/GenBank/DDBJ whole genome shotgun (WGS) entry which is preliminary data.</text>
</comment>
<dbReference type="PANTHER" id="PTHR44013">
    <property type="entry name" value="ZINC-TYPE ALCOHOL DEHYDROGENASE-LIKE PROTEIN C16A3.02C"/>
    <property type="match status" value="1"/>
</dbReference>
<dbReference type="Gene3D" id="3.40.50.720">
    <property type="entry name" value="NAD(P)-binding Rossmann-like Domain"/>
    <property type="match status" value="1"/>
</dbReference>
<dbReference type="OrthoDB" id="3727682at2"/>
<sequence>MRAVAFGAIGADPSLVEVPTPVPGPGEVLVRVEAASVNGFDLATIGGMFQGIFEYKFPVVLGKDFAGTVEVTGEGVTRVAPGAAIFGVVAKPVLADGGFAEYLVIPEQGPWTTVPDGLELQKAAALGLAGAAAQTAIDALGLSSGETLLVSGATGGVGAYAVQLANDLGAVVIATARPGEEETFVRGLGARHVVDHTADLDAQVRQIAPDGVAAVLHLAGDGPQLAALRSAKGRLVSTLNFAPDESATAILAQPDPGTLDRLALAAAGGRLRVPVQRTYTLDEAPRAIGDFAAGTLGKLVVVTG</sequence>
<dbReference type="InterPro" id="IPR052733">
    <property type="entry name" value="Chloroplast_QOR"/>
</dbReference>
<dbReference type="EMBL" id="QOIL01000024">
    <property type="protein sequence ID" value="RCG24496.1"/>
    <property type="molecule type" value="Genomic_DNA"/>
</dbReference>
<dbReference type="InterPro" id="IPR011032">
    <property type="entry name" value="GroES-like_sf"/>
</dbReference>
<feature type="domain" description="Enoyl reductase (ER)" evidence="1">
    <location>
        <begin position="10"/>
        <end position="301"/>
    </location>
</feature>
<dbReference type="SUPFAM" id="SSF50129">
    <property type="entry name" value="GroES-like"/>
    <property type="match status" value="1"/>
</dbReference>
<dbReference type="Pfam" id="PF00107">
    <property type="entry name" value="ADH_zinc_N"/>
    <property type="match status" value="1"/>
</dbReference>
<organism evidence="2 3">
    <name type="scientific">Sphaerisporangium album</name>
    <dbReference type="NCBI Taxonomy" id="509200"/>
    <lineage>
        <taxon>Bacteria</taxon>
        <taxon>Bacillati</taxon>
        <taxon>Actinomycetota</taxon>
        <taxon>Actinomycetes</taxon>
        <taxon>Streptosporangiales</taxon>
        <taxon>Streptosporangiaceae</taxon>
        <taxon>Sphaerisporangium</taxon>
    </lineage>
</organism>
<dbReference type="InterPro" id="IPR013149">
    <property type="entry name" value="ADH-like_C"/>
</dbReference>
<dbReference type="InterPro" id="IPR036291">
    <property type="entry name" value="NAD(P)-bd_dom_sf"/>
</dbReference>
<dbReference type="SMART" id="SM00829">
    <property type="entry name" value="PKS_ER"/>
    <property type="match status" value="1"/>
</dbReference>
<accession>A0A367F2B8</accession>
<evidence type="ECO:0000313" key="3">
    <source>
        <dbReference type="Proteomes" id="UP000253094"/>
    </source>
</evidence>
<dbReference type="Pfam" id="PF08240">
    <property type="entry name" value="ADH_N"/>
    <property type="match status" value="1"/>
</dbReference>
<keyword evidence="3" id="KW-1185">Reference proteome</keyword>
<dbReference type="CDD" id="cd05289">
    <property type="entry name" value="MDR_like_2"/>
    <property type="match status" value="1"/>
</dbReference>
<dbReference type="SUPFAM" id="SSF51735">
    <property type="entry name" value="NAD(P)-binding Rossmann-fold domains"/>
    <property type="match status" value="1"/>
</dbReference>
<proteinExistence type="predicted"/>
<evidence type="ECO:0000259" key="1">
    <source>
        <dbReference type="SMART" id="SM00829"/>
    </source>
</evidence>
<dbReference type="RefSeq" id="WP_114032823.1">
    <property type="nucleotide sequence ID" value="NZ_QOIL01000024.1"/>
</dbReference>
<dbReference type="GO" id="GO:0016491">
    <property type="term" value="F:oxidoreductase activity"/>
    <property type="evidence" value="ECO:0007669"/>
    <property type="project" value="InterPro"/>
</dbReference>
<name>A0A367F2B8_9ACTN</name>
<reference evidence="2 3" key="1">
    <citation type="submission" date="2018-06" db="EMBL/GenBank/DDBJ databases">
        <title>Sphaerisporangium craniellae sp. nov., isolated from a marine sponge in the South China Sea.</title>
        <authorList>
            <person name="Li L."/>
        </authorList>
    </citation>
    <scope>NUCLEOTIDE SEQUENCE [LARGE SCALE GENOMIC DNA]</scope>
    <source>
        <strain evidence="2 3">CCTCC AA 208026</strain>
    </source>
</reference>